<feature type="region of interest" description="Disordered" evidence="1">
    <location>
        <begin position="22"/>
        <end position="69"/>
    </location>
</feature>
<proteinExistence type="predicted"/>
<gene>
    <name evidence="2" type="ORF">P879_08731</name>
</gene>
<dbReference type="Proteomes" id="UP000699462">
    <property type="component" value="Unassembled WGS sequence"/>
</dbReference>
<dbReference type="EMBL" id="JTDF01008976">
    <property type="protein sequence ID" value="KAF8564334.1"/>
    <property type="molecule type" value="Genomic_DNA"/>
</dbReference>
<comment type="caution">
    <text evidence="2">The sequence shown here is derived from an EMBL/GenBank/DDBJ whole genome shotgun (WGS) entry which is preliminary data.</text>
</comment>
<accession>A0A8T0DBN5</accession>
<dbReference type="OrthoDB" id="10440709at2759"/>
<evidence type="ECO:0000313" key="3">
    <source>
        <dbReference type="Proteomes" id="UP000699462"/>
    </source>
</evidence>
<evidence type="ECO:0000256" key="1">
    <source>
        <dbReference type="SAM" id="MobiDB-lite"/>
    </source>
</evidence>
<evidence type="ECO:0000313" key="2">
    <source>
        <dbReference type="EMBL" id="KAF8564334.1"/>
    </source>
</evidence>
<keyword evidence="3" id="KW-1185">Reference proteome</keyword>
<dbReference type="AlphaFoldDB" id="A0A8T0DBN5"/>
<reference evidence="2 3" key="1">
    <citation type="submission" date="2019-07" db="EMBL/GenBank/DDBJ databases">
        <title>Annotation for the trematode Paragonimus westermani.</title>
        <authorList>
            <person name="Choi Y.-J."/>
        </authorList>
    </citation>
    <scope>NUCLEOTIDE SEQUENCE [LARGE SCALE GENOMIC DNA]</scope>
    <source>
        <strain evidence="2">180907_Pwestermani</strain>
    </source>
</reference>
<protein>
    <submittedName>
        <fullName evidence="2">Uncharacterized protein</fullName>
    </submittedName>
</protein>
<sequence>MLQLFLVHIRLELESELLSKPSKLSADASVEEPTEPLGGALTNQGEYSTHDHVSPEQQNTHAMRKKEEEAEEASYQFFEDLDNDFVFEPSILLDFESSGSSDSGEADLIHSFHLNGIGLLVQGKESLVELSECYVLHLNTRLYDLCLRRLRGLGPKFLNPLMTQLPNYILHDLKSVYCESVMVNNSDSG</sequence>
<name>A0A8T0DBN5_9TREM</name>
<organism evidence="2 3">
    <name type="scientific">Paragonimus westermani</name>
    <dbReference type="NCBI Taxonomy" id="34504"/>
    <lineage>
        <taxon>Eukaryota</taxon>
        <taxon>Metazoa</taxon>
        <taxon>Spiralia</taxon>
        <taxon>Lophotrochozoa</taxon>
        <taxon>Platyhelminthes</taxon>
        <taxon>Trematoda</taxon>
        <taxon>Digenea</taxon>
        <taxon>Plagiorchiida</taxon>
        <taxon>Troglotremata</taxon>
        <taxon>Troglotrematidae</taxon>
        <taxon>Paragonimus</taxon>
    </lineage>
</organism>